<dbReference type="EMBL" id="BDDD01000616">
    <property type="protein sequence ID" value="GAV68177.1"/>
    <property type="molecule type" value="Genomic_DNA"/>
</dbReference>
<comment type="caution">
    <text evidence="1">The sequence shown here is derived from an EMBL/GenBank/DDBJ whole genome shotgun (WGS) entry which is preliminary data.</text>
</comment>
<evidence type="ECO:0000313" key="2">
    <source>
        <dbReference type="Proteomes" id="UP000187406"/>
    </source>
</evidence>
<dbReference type="OrthoDB" id="848707at2759"/>
<dbReference type="InParanoid" id="A0A1Q3BJI9"/>
<accession>A0A1Q3BJI9</accession>
<name>A0A1Q3BJI9_CEPFO</name>
<proteinExistence type="predicted"/>
<dbReference type="Proteomes" id="UP000187406">
    <property type="component" value="Unassembled WGS sequence"/>
</dbReference>
<sequence>MLKRISLHGISSLNIAYIMFHIVQSKPLNLPLMIIKNMRDMTAKMNWYLPYGMVIRKIVKHFKIDTSELYIMTLKPHDIYN</sequence>
<protein>
    <submittedName>
        <fullName evidence="1">Uncharacterized protein</fullName>
    </submittedName>
</protein>
<dbReference type="AlphaFoldDB" id="A0A1Q3BJI9"/>
<reference evidence="2" key="1">
    <citation type="submission" date="2016-04" db="EMBL/GenBank/DDBJ databases">
        <title>Cephalotus genome sequencing.</title>
        <authorList>
            <person name="Fukushima K."/>
            <person name="Hasebe M."/>
            <person name="Fang X."/>
        </authorList>
    </citation>
    <scope>NUCLEOTIDE SEQUENCE [LARGE SCALE GENOMIC DNA]</scope>
    <source>
        <strain evidence="2">cv. St1</strain>
    </source>
</reference>
<evidence type="ECO:0000313" key="1">
    <source>
        <dbReference type="EMBL" id="GAV68177.1"/>
    </source>
</evidence>
<gene>
    <name evidence="1" type="ORF">CFOL_v3_11680</name>
</gene>
<keyword evidence="2" id="KW-1185">Reference proteome</keyword>
<organism evidence="1 2">
    <name type="scientific">Cephalotus follicularis</name>
    <name type="common">Albany pitcher plant</name>
    <dbReference type="NCBI Taxonomy" id="3775"/>
    <lineage>
        <taxon>Eukaryota</taxon>
        <taxon>Viridiplantae</taxon>
        <taxon>Streptophyta</taxon>
        <taxon>Embryophyta</taxon>
        <taxon>Tracheophyta</taxon>
        <taxon>Spermatophyta</taxon>
        <taxon>Magnoliopsida</taxon>
        <taxon>eudicotyledons</taxon>
        <taxon>Gunneridae</taxon>
        <taxon>Pentapetalae</taxon>
        <taxon>rosids</taxon>
        <taxon>fabids</taxon>
        <taxon>Oxalidales</taxon>
        <taxon>Cephalotaceae</taxon>
        <taxon>Cephalotus</taxon>
    </lineage>
</organism>